<feature type="domain" description="Nephrocystin 3-like N-terminal" evidence="4">
    <location>
        <begin position="259"/>
        <end position="416"/>
    </location>
</feature>
<evidence type="ECO:0000256" key="2">
    <source>
        <dbReference type="SAM" id="Coils"/>
    </source>
</evidence>
<evidence type="ECO:0000313" key="5">
    <source>
        <dbReference type="EMBL" id="CAE6415700.1"/>
    </source>
</evidence>
<accession>A0A8H3A8N5</accession>
<evidence type="ECO:0000313" key="6">
    <source>
        <dbReference type="Proteomes" id="UP000663831"/>
    </source>
</evidence>
<feature type="region of interest" description="Disordered" evidence="3">
    <location>
        <begin position="24"/>
        <end position="60"/>
    </location>
</feature>
<name>A0A8H3A8N5_9AGAM</name>
<dbReference type="InterPro" id="IPR056884">
    <property type="entry name" value="NPHP3-like_N"/>
</dbReference>
<evidence type="ECO:0000256" key="3">
    <source>
        <dbReference type="SAM" id="MobiDB-lite"/>
    </source>
</evidence>
<gene>
    <name evidence="5" type="ORF">RDB_LOCUS27103</name>
</gene>
<evidence type="ECO:0000256" key="1">
    <source>
        <dbReference type="ARBA" id="ARBA00022737"/>
    </source>
</evidence>
<dbReference type="AlphaFoldDB" id="A0A8H3A8N5"/>
<sequence length="493" mass="56425">MVLPLQDKLNTAIRCIKKTSEFTRSSSHSDRFSNGVEESMTTTQEPSRPDTPLEAARERRRTSIKLVKRAKKAGKATYAGIESVLRTLEKFAEVFPPLGSILRSVAAVLDQFKQKSSCRENYEKLEEELGEMEATLKQFAELEFDPDERNSRVSYILNSIQEETGRLKEKPARSKMFQALEAGKDEARIDECRRRIGIMIHQLQLQISFITLRNSGIQLRTSLLQQLSPARYARYDSSYSTALVRENSVYQPHANLQQDLYDWARNDESSKVYWMIGTADTSMTAVAYNMCEWLVKDSETHLGASFFCSTESPWSDSNRILPTIAYQLAQRSIKFQSYLCKILEKDPDISVLNLERQLSTLILNKLLHEPGAIDKGTVVVIDALDECIDRGQATLMAEALLERASELPFKLFVTSRREPPIKHLVAPRHPLAQKGNYHHLIRWELAKDHKLPGRDQVDWGIRPPFGHRMYAQVSRLLPPAPQIFWRVLMTDPL</sequence>
<feature type="coiled-coil region" evidence="2">
    <location>
        <begin position="115"/>
        <end position="142"/>
    </location>
</feature>
<comment type="caution">
    <text evidence="5">The sequence shown here is derived from an EMBL/GenBank/DDBJ whole genome shotgun (WGS) entry which is preliminary data.</text>
</comment>
<proteinExistence type="predicted"/>
<dbReference type="Proteomes" id="UP000663831">
    <property type="component" value="Unassembled WGS sequence"/>
</dbReference>
<dbReference type="PANTHER" id="PTHR10039">
    <property type="entry name" value="AMELOGENIN"/>
    <property type="match status" value="1"/>
</dbReference>
<reference evidence="5" key="1">
    <citation type="submission" date="2021-01" db="EMBL/GenBank/DDBJ databases">
        <authorList>
            <person name="Kaushik A."/>
        </authorList>
    </citation>
    <scope>NUCLEOTIDE SEQUENCE</scope>
    <source>
        <strain evidence="5">AG3-1AP</strain>
    </source>
</reference>
<protein>
    <recommendedName>
        <fullName evidence="4">Nephrocystin 3-like N-terminal domain-containing protein</fullName>
    </recommendedName>
</protein>
<keyword evidence="2" id="KW-0175">Coiled coil</keyword>
<evidence type="ECO:0000259" key="4">
    <source>
        <dbReference type="Pfam" id="PF24883"/>
    </source>
</evidence>
<dbReference type="PANTHER" id="PTHR10039:SF16">
    <property type="entry name" value="GPI INOSITOL-DEACYLASE"/>
    <property type="match status" value="1"/>
</dbReference>
<dbReference type="EMBL" id="CAJMWV010000800">
    <property type="protein sequence ID" value="CAE6415700.1"/>
    <property type="molecule type" value="Genomic_DNA"/>
</dbReference>
<dbReference type="OrthoDB" id="5967843at2759"/>
<dbReference type="Pfam" id="PF24883">
    <property type="entry name" value="NPHP3_N"/>
    <property type="match status" value="1"/>
</dbReference>
<keyword evidence="1" id="KW-0677">Repeat</keyword>
<organism evidence="5 6">
    <name type="scientific">Rhizoctonia solani</name>
    <dbReference type="NCBI Taxonomy" id="456999"/>
    <lineage>
        <taxon>Eukaryota</taxon>
        <taxon>Fungi</taxon>
        <taxon>Dikarya</taxon>
        <taxon>Basidiomycota</taxon>
        <taxon>Agaricomycotina</taxon>
        <taxon>Agaricomycetes</taxon>
        <taxon>Cantharellales</taxon>
        <taxon>Ceratobasidiaceae</taxon>
        <taxon>Rhizoctonia</taxon>
    </lineage>
</organism>